<dbReference type="PhylomeDB" id="A7RXK1"/>
<dbReference type="Proteomes" id="UP000001593">
    <property type="component" value="Unassembled WGS sequence"/>
</dbReference>
<evidence type="ECO:0000313" key="4">
    <source>
        <dbReference type="Proteomes" id="UP000001593"/>
    </source>
</evidence>
<feature type="coiled-coil region" evidence="1">
    <location>
        <begin position="379"/>
        <end position="476"/>
    </location>
</feature>
<sequence length="505" mass="57004">MKDYDQLVSKNKQEGALGVVSRILTNLTSVGADIFKSAPLLNYDKDTNGFSLDPAGLRLLQGLTQPIQVVSAIGDARVGKSTAMNIVQHLWSNRPSNQFTEVFKTGGTFRAVTRGVDAYVVREKGGMERVILDVEGTDLGDDSITDHLSIFTALMSSGMTFFMRDAVKTHSIDFLYRMSRLSDVIFKDEVIKNYPRLRVVLRGALASPPGLSVEDYVKQALVGARERDGSDEKRRAISQHFPREHIEVSLLEDVQDRSLFKDFTRLASSDYMKSMEVLAETMELFPVKKTVNGGLMDGRSLAELAVKLVEAMANGTLHDFGNVYVMVEKHLCDRRYEIMVKPEINGDAQSMRKFLQTGFKAFEKECALRDYITATKVEFTRIAETKESLEKKQKELELETQRRKQEKEKRLKEAAKFEKDKNRMNQELATEKAQRLAVEEESNKINQRAMELQHEIASLQDQVRHSEQRLKDLQDSGGGFFGFIDKIVDTVVKIAIPFKVLGGVP</sequence>
<gene>
    <name evidence="3" type="ORF">NEMVEDRAFT_v1g241372</name>
</gene>
<feature type="domain" description="Guanylate-binding protein N-terminal" evidence="2">
    <location>
        <begin position="50"/>
        <end position="186"/>
    </location>
</feature>
<keyword evidence="4" id="KW-1185">Reference proteome</keyword>
<evidence type="ECO:0000259" key="2">
    <source>
        <dbReference type="Pfam" id="PF02263"/>
    </source>
</evidence>
<protein>
    <recommendedName>
        <fullName evidence="2">Guanylate-binding protein N-terminal domain-containing protein</fullName>
    </recommendedName>
</protein>
<dbReference type="InParanoid" id="A7RXK1"/>
<dbReference type="Gene3D" id="3.40.50.300">
    <property type="entry name" value="P-loop containing nucleotide triphosphate hydrolases"/>
    <property type="match status" value="1"/>
</dbReference>
<proteinExistence type="predicted"/>
<keyword evidence="1" id="KW-0175">Coiled coil</keyword>
<dbReference type="eggNOG" id="KOG2037">
    <property type="taxonomic scope" value="Eukaryota"/>
</dbReference>
<dbReference type="InterPro" id="IPR015894">
    <property type="entry name" value="Guanylate-bd_N"/>
</dbReference>
<dbReference type="InterPro" id="IPR027417">
    <property type="entry name" value="P-loop_NTPase"/>
</dbReference>
<reference evidence="3 4" key="1">
    <citation type="journal article" date="2007" name="Science">
        <title>Sea anemone genome reveals ancestral eumetazoan gene repertoire and genomic organization.</title>
        <authorList>
            <person name="Putnam N.H."/>
            <person name="Srivastava M."/>
            <person name="Hellsten U."/>
            <person name="Dirks B."/>
            <person name="Chapman J."/>
            <person name="Salamov A."/>
            <person name="Terry A."/>
            <person name="Shapiro H."/>
            <person name="Lindquist E."/>
            <person name="Kapitonov V.V."/>
            <person name="Jurka J."/>
            <person name="Genikhovich G."/>
            <person name="Grigoriev I.V."/>
            <person name="Lucas S.M."/>
            <person name="Steele R.E."/>
            <person name="Finnerty J.R."/>
            <person name="Technau U."/>
            <person name="Martindale M.Q."/>
            <person name="Rokhsar D.S."/>
        </authorList>
    </citation>
    <scope>NUCLEOTIDE SEQUENCE [LARGE SCALE GENOMIC DNA]</scope>
    <source>
        <strain evidence="4">CH2 X CH6</strain>
    </source>
</reference>
<dbReference type="EMBL" id="DS469550">
    <property type="protein sequence ID" value="EDO43789.1"/>
    <property type="molecule type" value="Genomic_DNA"/>
</dbReference>
<dbReference type="GO" id="GO:0005525">
    <property type="term" value="F:GTP binding"/>
    <property type="evidence" value="ECO:0000318"/>
    <property type="project" value="GO_Central"/>
</dbReference>
<evidence type="ECO:0000313" key="3">
    <source>
        <dbReference type="EMBL" id="EDO43789.1"/>
    </source>
</evidence>
<dbReference type="GO" id="GO:0003924">
    <property type="term" value="F:GTPase activity"/>
    <property type="evidence" value="ECO:0000318"/>
    <property type="project" value="GO_Central"/>
</dbReference>
<dbReference type="AlphaFoldDB" id="A7RXK1"/>
<dbReference type="HOGENOM" id="CLU_540031_0_0_1"/>
<evidence type="ECO:0000256" key="1">
    <source>
        <dbReference type="SAM" id="Coils"/>
    </source>
</evidence>
<dbReference type="PANTHER" id="PTHR10751">
    <property type="entry name" value="GUANYLATE BINDING PROTEIN"/>
    <property type="match status" value="1"/>
</dbReference>
<dbReference type="OMA" id="KVEFTRI"/>
<accession>A7RXK1</accession>
<organism evidence="3 4">
    <name type="scientific">Nematostella vectensis</name>
    <name type="common">Starlet sea anemone</name>
    <dbReference type="NCBI Taxonomy" id="45351"/>
    <lineage>
        <taxon>Eukaryota</taxon>
        <taxon>Metazoa</taxon>
        <taxon>Cnidaria</taxon>
        <taxon>Anthozoa</taxon>
        <taxon>Hexacorallia</taxon>
        <taxon>Actiniaria</taxon>
        <taxon>Edwardsiidae</taxon>
        <taxon>Nematostella</taxon>
    </lineage>
</organism>
<name>A7RXK1_NEMVE</name>
<dbReference type="SUPFAM" id="SSF52540">
    <property type="entry name" value="P-loop containing nucleoside triphosphate hydrolases"/>
    <property type="match status" value="1"/>
</dbReference>
<dbReference type="Pfam" id="PF02263">
    <property type="entry name" value="GBP"/>
    <property type="match status" value="1"/>
</dbReference>